<sequence length="333" mass="39231">MQSYVRVLLKKYIIFFKCFFYESKILRISKTRYKYHPPVDSQRIVWNILIMVGQNQFDNGNSHRIFMNDDAELYENSNSIQRQDAADTLNEYSSRLNWKETGESILDIGCGDGSVTDILRSYLPKSRKILLGCDISERMVKHAEGRYGNKTTAFTVLNIEDDIPDELKGKFDHVFSFYALHWMQNQEKGFTNIHNLMRDDGECLLTFLAYSPIYSMFEGLKDTPKWTAWLKDINLFLSPYHDCMEPDRVIEKLFKKIGFRFIDVRSRQKKFVYNKISDFKNTVLAISPFKIPEHMLEEFWDDLVEVGVGMRIIDKKNDTVNLIYNLLIVHSRK</sequence>
<dbReference type="RefSeq" id="XP_028034445.1">
    <property type="nucleotide sequence ID" value="XM_028178644.1"/>
</dbReference>
<evidence type="ECO:0000313" key="3">
    <source>
        <dbReference type="RefSeq" id="XP_028034445.1"/>
    </source>
</evidence>
<dbReference type="GeneID" id="114246206"/>
<dbReference type="CDD" id="cd02440">
    <property type="entry name" value="AdoMet_MTases"/>
    <property type="match status" value="1"/>
</dbReference>
<organism evidence="2 3">
    <name type="scientific">Bombyx mandarina</name>
    <name type="common">Wild silk moth</name>
    <name type="synonym">Wild silkworm</name>
    <dbReference type="NCBI Taxonomy" id="7092"/>
    <lineage>
        <taxon>Eukaryota</taxon>
        <taxon>Metazoa</taxon>
        <taxon>Ecdysozoa</taxon>
        <taxon>Arthropoda</taxon>
        <taxon>Hexapoda</taxon>
        <taxon>Insecta</taxon>
        <taxon>Pterygota</taxon>
        <taxon>Neoptera</taxon>
        <taxon>Endopterygota</taxon>
        <taxon>Lepidoptera</taxon>
        <taxon>Glossata</taxon>
        <taxon>Ditrysia</taxon>
        <taxon>Bombycoidea</taxon>
        <taxon>Bombycidae</taxon>
        <taxon>Bombycinae</taxon>
        <taxon>Bombyx</taxon>
    </lineage>
</organism>
<gene>
    <name evidence="3" type="primary">LOC114246206</name>
</gene>
<proteinExistence type="predicted"/>
<keyword evidence="2" id="KW-1185">Reference proteome</keyword>
<evidence type="ECO:0000313" key="2">
    <source>
        <dbReference type="Proteomes" id="UP000504629"/>
    </source>
</evidence>
<evidence type="ECO:0000259" key="1">
    <source>
        <dbReference type="Pfam" id="PF08242"/>
    </source>
</evidence>
<dbReference type="Gene3D" id="3.40.50.150">
    <property type="entry name" value="Vaccinia Virus protein VP39"/>
    <property type="match status" value="1"/>
</dbReference>
<protein>
    <submittedName>
        <fullName evidence="3">Juvenile hormone acid O-methyltransferase-like</fullName>
    </submittedName>
</protein>
<reference evidence="3" key="1">
    <citation type="submission" date="2025-08" db="UniProtKB">
        <authorList>
            <consortium name="RefSeq"/>
        </authorList>
    </citation>
    <scope>IDENTIFICATION</scope>
    <source>
        <tissue evidence="3">Silk gland</tissue>
    </source>
</reference>
<dbReference type="AlphaFoldDB" id="A0A6J2JXZ2"/>
<dbReference type="InterPro" id="IPR029063">
    <property type="entry name" value="SAM-dependent_MTases_sf"/>
</dbReference>
<dbReference type="InterPro" id="IPR013217">
    <property type="entry name" value="Methyltransf_12"/>
</dbReference>
<dbReference type="SUPFAM" id="SSF53335">
    <property type="entry name" value="S-adenosyl-L-methionine-dependent methyltransferases"/>
    <property type="match status" value="1"/>
</dbReference>
<feature type="domain" description="Methyltransferase type 12" evidence="1">
    <location>
        <begin position="106"/>
        <end position="202"/>
    </location>
</feature>
<dbReference type="KEGG" id="bman:114246206"/>
<dbReference type="PANTHER" id="PTHR43861">
    <property type="entry name" value="TRANS-ACONITATE 2-METHYLTRANSFERASE-RELATED"/>
    <property type="match status" value="1"/>
</dbReference>
<accession>A0A6J2JXZ2</accession>
<dbReference type="Proteomes" id="UP000504629">
    <property type="component" value="Unplaced"/>
</dbReference>
<name>A0A6J2JXZ2_BOMMA</name>
<dbReference type="Pfam" id="PF08242">
    <property type="entry name" value="Methyltransf_12"/>
    <property type="match status" value="1"/>
</dbReference>
<dbReference type="PANTHER" id="PTHR43861:SF1">
    <property type="entry name" value="TRANS-ACONITATE 2-METHYLTRANSFERASE"/>
    <property type="match status" value="1"/>
</dbReference>
<dbReference type="OrthoDB" id="8300214at2759"/>